<gene>
    <name evidence="1" type="ORF">C7382_11247</name>
</gene>
<dbReference type="PROSITE" id="PS51257">
    <property type="entry name" value="PROKAR_LIPOPROTEIN"/>
    <property type="match status" value="1"/>
</dbReference>
<evidence type="ECO:0000313" key="2">
    <source>
        <dbReference type="Proteomes" id="UP000245462"/>
    </source>
</evidence>
<organism evidence="1 2">
    <name type="scientific">Porphyromonas loveana</name>
    <dbReference type="NCBI Taxonomy" id="1884669"/>
    <lineage>
        <taxon>Bacteria</taxon>
        <taxon>Pseudomonadati</taxon>
        <taxon>Bacteroidota</taxon>
        <taxon>Bacteroidia</taxon>
        <taxon>Bacteroidales</taxon>
        <taxon>Porphyromonadaceae</taxon>
        <taxon>Porphyromonas</taxon>
    </lineage>
</organism>
<dbReference type="EMBL" id="QEKY01000012">
    <property type="protein sequence ID" value="PVZ08702.1"/>
    <property type="molecule type" value="Genomic_DNA"/>
</dbReference>
<proteinExistence type="predicted"/>
<comment type="caution">
    <text evidence="1">The sequence shown here is derived from an EMBL/GenBank/DDBJ whole genome shotgun (WGS) entry which is preliminary data.</text>
</comment>
<evidence type="ECO:0000313" key="1">
    <source>
        <dbReference type="EMBL" id="PVZ08702.1"/>
    </source>
</evidence>
<dbReference type="GeneID" id="94551146"/>
<sequence>MKTWKIATTLFMGAWLVGCSNSGPKDAVKNFMENMAVQKVDEAKKYATERTHKLIDLATTLDGEIKPNYKFVFIKDSIVDQEAWVTFVDLDNDTTTTRVVRVDGKWLVDQPMGK</sequence>
<dbReference type="Proteomes" id="UP000245462">
    <property type="component" value="Unassembled WGS sequence"/>
</dbReference>
<keyword evidence="2" id="KW-1185">Reference proteome</keyword>
<dbReference type="RefSeq" id="WP_116679681.1">
    <property type="nucleotide sequence ID" value="NZ_JBGXZY010000074.1"/>
</dbReference>
<reference evidence="1 2" key="1">
    <citation type="submission" date="2018-04" db="EMBL/GenBank/DDBJ databases">
        <title>Genomic Encyclopedia of Type Strains, Phase IV (KMG-IV): sequencing the most valuable type-strain genomes for metagenomic binning, comparative biology and taxonomic classification.</title>
        <authorList>
            <person name="Goeker M."/>
        </authorList>
    </citation>
    <scope>NUCLEOTIDE SEQUENCE [LARGE SCALE GENOMIC DNA]</scope>
    <source>
        <strain evidence="1 2">DSM 28520</strain>
    </source>
</reference>
<accession>A0A2U1F946</accession>
<dbReference type="OrthoDB" id="598024at2"/>
<name>A0A2U1F946_9PORP</name>
<protein>
    <submittedName>
        <fullName evidence="1">Uncharacterized protein DUF4878</fullName>
    </submittedName>
</protein>
<dbReference type="AlphaFoldDB" id="A0A2U1F946"/>